<dbReference type="EMBL" id="WFLI01000038">
    <property type="protein sequence ID" value="KAB8061299.1"/>
    <property type="molecule type" value="Genomic_DNA"/>
</dbReference>
<dbReference type="Proteomes" id="UP000468717">
    <property type="component" value="Unassembled WGS sequence"/>
</dbReference>
<keyword evidence="2" id="KW-1133">Transmembrane helix</keyword>
<organism evidence="3 4">
    <name type="scientific">Janthinobacterium violaceinigrum</name>
    <dbReference type="NCBI Taxonomy" id="2654252"/>
    <lineage>
        <taxon>Bacteria</taxon>
        <taxon>Pseudomonadati</taxon>
        <taxon>Pseudomonadota</taxon>
        <taxon>Betaproteobacteria</taxon>
        <taxon>Burkholderiales</taxon>
        <taxon>Oxalobacteraceae</taxon>
        <taxon>Janthinobacterium</taxon>
    </lineage>
</organism>
<evidence type="ECO:0000256" key="2">
    <source>
        <dbReference type="SAM" id="Phobius"/>
    </source>
</evidence>
<feature type="transmembrane region" description="Helical" evidence="2">
    <location>
        <begin position="251"/>
        <end position="270"/>
    </location>
</feature>
<evidence type="ECO:0000313" key="4">
    <source>
        <dbReference type="Proteomes" id="UP000468717"/>
    </source>
</evidence>
<dbReference type="AlphaFoldDB" id="A0A6I1HW08"/>
<feature type="transmembrane region" description="Helical" evidence="2">
    <location>
        <begin position="332"/>
        <end position="352"/>
    </location>
</feature>
<evidence type="ECO:0000313" key="3">
    <source>
        <dbReference type="EMBL" id="KAB8061299.1"/>
    </source>
</evidence>
<dbReference type="NCBIfam" id="TIGR04222">
    <property type="entry name" value="near_uncomplex"/>
    <property type="match status" value="1"/>
</dbReference>
<keyword evidence="4" id="KW-1185">Reference proteome</keyword>
<sequence length="403" mass="42749">MEPQRRAAGRRHRRRGRPVALVRGVAGAAGGQVRAVRQAGARSVCRPAGRTGPARSLASHVGGARNGAPGAGPGPACLHKPDGDYRTLARARGADAVNGPNPFDWSGPWFLLAYLVFGVLVLYLARELLIRQELRNPHAQLSLADDPYRIAFLRGGALEAVKIAAIVLVDRGLLRADGPLLETASADSLRFASHDIERDVLRLYLGRQGHSKELAVQAEMLPSCRAYLETLTQQELLVGPPLLRRRERITWTAHWLLLTVAAVKAVIAISRQHYNLLFLALLLAVFLLMLRGLRNRRSSWSAQRLLTDLRMLFGRLNMRSSRLQAGSNSADMALLAAIFGLGALPPSVYAYVAQLYPVARHNTGSDSSSGSTGDSGGGSSGDGGGSSCGSGCGGCGGGGGCGS</sequence>
<feature type="compositionally biased region" description="Gly residues" evidence="1">
    <location>
        <begin position="373"/>
        <end position="403"/>
    </location>
</feature>
<feature type="region of interest" description="Disordered" evidence="1">
    <location>
        <begin position="362"/>
        <end position="403"/>
    </location>
</feature>
<evidence type="ECO:0000256" key="1">
    <source>
        <dbReference type="SAM" id="MobiDB-lite"/>
    </source>
</evidence>
<keyword evidence="2" id="KW-0812">Transmembrane</keyword>
<reference evidence="3 4" key="1">
    <citation type="submission" date="2019-10" db="EMBL/GenBank/DDBJ databases">
        <title>Three novel species isolated from a subtropical stream in China.</title>
        <authorList>
            <person name="Lu H."/>
        </authorList>
    </citation>
    <scope>NUCLEOTIDE SEQUENCE [LARGE SCALE GENOMIC DNA]</scope>
    <source>
        <strain evidence="3 4">FT13W</strain>
    </source>
</reference>
<feature type="transmembrane region" description="Helical" evidence="2">
    <location>
        <begin position="276"/>
        <end position="293"/>
    </location>
</feature>
<proteinExistence type="predicted"/>
<feature type="region of interest" description="Disordered" evidence="1">
    <location>
        <begin position="44"/>
        <end position="76"/>
    </location>
</feature>
<keyword evidence="2" id="KW-0472">Membrane</keyword>
<gene>
    <name evidence="3" type="ORF">GCN75_23770</name>
</gene>
<accession>A0A6I1HW08</accession>
<name>A0A6I1HW08_9BURK</name>
<protein>
    <submittedName>
        <fullName evidence="3">TIGR04222 domain-containing membrane protein</fullName>
    </submittedName>
</protein>
<dbReference type="InterPro" id="IPR026467">
    <property type="entry name" value="Ser/Gly_Cys_C_dom"/>
</dbReference>
<feature type="transmembrane region" description="Helical" evidence="2">
    <location>
        <begin position="107"/>
        <end position="125"/>
    </location>
</feature>
<comment type="caution">
    <text evidence="3">The sequence shown here is derived from an EMBL/GenBank/DDBJ whole genome shotgun (WGS) entry which is preliminary data.</text>
</comment>